<gene>
    <name evidence="3" type="ORF">ACFL27_21290</name>
</gene>
<dbReference type="SUPFAM" id="SSF56112">
    <property type="entry name" value="Protein kinase-like (PK-like)"/>
    <property type="match status" value="1"/>
</dbReference>
<sequence>MDNRIRQKFTAAILEEVLARIDIEQQKLNLLDGFESFVYEFSREERDYILKISHSSRRTADMIHGEIDWLQYLAAFDVPVAKPALSARGNYIEIIGDNTEYFTAISFEKVPGTFVSQEQWTPALFLKMGQIMGRMHHLTKSYKPARSNYKRPEWYEETAGFAEKYLPESENLVKEKYADLCTFLMSLPKDKDSYGLIYYDFHSGNFYVDQDRIFLFDFDDCQYSWFADDIAIALFYAVPHHCDTPQALNRAREFYDQFMAGYARENTIDPAWLSRIPHFLKLREIDLYICIHR</sequence>
<dbReference type="PANTHER" id="PTHR21064">
    <property type="entry name" value="AMINOGLYCOSIDE PHOSPHOTRANSFERASE DOMAIN-CONTAINING PROTEIN-RELATED"/>
    <property type="match status" value="1"/>
</dbReference>
<dbReference type="Gene3D" id="3.30.200.20">
    <property type="entry name" value="Phosphorylase Kinase, domain 1"/>
    <property type="match status" value="1"/>
</dbReference>
<dbReference type="PANTHER" id="PTHR21064:SF6">
    <property type="entry name" value="AMINOGLYCOSIDE PHOSPHOTRANSFERASE DOMAIN-CONTAINING PROTEIN"/>
    <property type="match status" value="1"/>
</dbReference>
<dbReference type="Gene3D" id="3.90.1200.10">
    <property type="match status" value="1"/>
</dbReference>
<comment type="similarity">
    <text evidence="1">Belongs to the pseudomonas-type ThrB family.</text>
</comment>
<dbReference type="Pfam" id="PF01636">
    <property type="entry name" value="APH"/>
    <property type="match status" value="1"/>
</dbReference>
<organism evidence="3 4">
    <name type="scientific">candidate division CSSED10-310 bacterium</name>
    <dbReference type="NCBI Taxonomy" id="2855610"/>
    <lineage>
        <taxon>Bacteria</taxon>
        <taxon>Bacteria division CSSED10-310</taxon>
    </lineage>
</organism>
<protein>
    <submittedName>
        <fullName evidence="3">Phosphotransferase enzyme family protein</fullName>
    </submittedName>
</protein>
<evidence type="ECO:0000313" key="4">
    <source>
        <dbReference type="Proteomes" id="UP001594351"/>
    </source>
</evidence>
<feature type="domain" description="Aminoglycoside phosphotransferase" evidence="2">
    <location>
        <begin position="32"/>
        <end position="251"/>
    </location>
</feature>
<feature type="non-terminal residue" evidence="3">
    <location>
        <position position="293"/>
    </location>
</feature>
<dbReference type="InterPro" id="IPR050249">
    <property type="entry name" value="Pseudomonas-type_ThrB"/>
</dbReference>
<dbReference type="Proteomes" id="UP001594351">
    <property type="component" value="Unassembled WGS sequence"/>
</dbReference>
<dbReference type="InterPro" id="IPR002575">
    <property type="entry name" value="Aminoglycoside_PTrfase"/>
</dbReference>
<proteinExistence type="inferred from homology"/>
<evidence type="ECO:0000256" key="1">
    <source>
        <dbReference type="ARBA" id="ARBA00038240"/>
    </source>
</evidence>
<comment type="caution">
    <text evidence="3">The sequence shown here is derived from an EMBL/GenBank/DDBJ whole genome shotgun (WGS) entry which is preliminary data.</text>
</comment>
<dbReference type="InterPro" id="IPR011009">
    <property type="entry name" value="Kinase-like_dom_sf"/>
</dbReference>
<name>A0ABV6Z2R3_UNCC1</name>
<evidence type="ECO:0000313" key="3">
    <source>
        <dbReference type="EMBL" id="MFC1852741.1"/>
    </source>
</evidence>
<accession>A0ABV6Z2R3</accession>
<reference evidence="3 4" key="1">
    <citation type="submission" date="2024-09" db="EMBL/GenBank/DDBJ databases">
        <title>Laminarin stimulates single cell rates of sulfate reduction while oxygen inhibits transcriptomic activity in coastal marine sediment.</title>
        <authorList>
            <person name="Lindsay M."/>
            <person name="Orcutt B."/>
            <person name="Emerson D."/>
            <person name="Stepanauskas R."/>
            <person name="D'Angelo T."/>
        </authorList>
    </citation>
    <scope>NUCLEOTIDE SEQUENCE [LARGE SCALE GENOMIC DNA]</scope>
    <source>
        <strain evidence="3">SAG AM-311-K15</strain>
    </source>
</reference>
<keyword evidence="4" id="KW-1185">Reference proteome</keyword>
<evidence type="ECO:0000259" key="2">
    <source>
        <dbReference type="Pfam" id="PF01636"/>
    </source>
</evidence>
<dbReference type="EMBL" id="JBHPBY010000359">
    <property type="protein sequence ID" value="MFC1852741.1"/>
    <property type="molecule type" value="Genomic_DNA"/>
</dbReference>